<dbReference type="GO" id="GO:0016887">
    <property type="term" value="F:ATP hydrolysis activity"/>
    <property type="evidence" value="ECO:0007669"/>
    <property type="project" value="InterPro"/>
</dbReference>
<keyword evidence="7" id="KW-0067">ATP-binding</keyword>
<comment type="caution">
    <text evidence="15">The sequence shown here is derived from an EMBL/GenBank/DDBJ whole genome shotgun (WGS) entry which is preliminary data.</text>
</comment>
<feature type="transmembrane region" description="Helical" evidence="12">
    <location>
        <begin position="439"/>
        <end position="464"/>
    </location>
</feature>
<dbReference type="GO" id="GO:0005524">
    <property type="term" value="F:ATP binding"/>
    <property type="evidence" value="ECO:0007669"/>
    <property type="project" value="UniProtKB-KW"/>
</dbReference>
<evidence type="ECO:0000256" key="6">
    <source>
        <dbReference type="ARBA" id="ARBA00022741"/>
    </source>
</evidence>
<dbReference type="SMART" id="SM00382">
    <property type="entry name" value="AAA"/>
    <property type="match status" value="2"/>
</dbReference>
<evidence type="ECO:0000256" key="4">
    <source>
        <dbReference type="ARBA" id="ARBA00022692"/>
    </source>
</evidence>
<feature type="region of interest" description="Disordered" evidence="11">
    <location>
        <begin position="962"/>
        <end position="1024"/>
    </location>
</feature>
<dbReference type="PANTHER" id="PTHR24223:SF399">
    <property type="entry name" value="ABC TRANSPORTER ATNG"/>
    <property type="match status" value="1"/>
</dbReference>
<feature type="domain" description="ABC transporter" evidence="13">
    <location>
        <begin position="1380"/>
        <end position="1615"/>
    </location>
</feature>
<evidence type="ECO:0000259" key="13">
    <source>
        <dbReference type="PROSITE" id="PS50893"/>
    </source>
</evidence>
<evidence type="ECO:0000256" key="8">
    <source>
        <dbReference type="ARBA" id="ARBA00022989"/>
    </source>
</evidence>
<dbReference type="FunFam" id="3.40.50.300:FF:000074">
    <property type="entry name" value="Multidrug resistance-associated protein 5 isoform 1"/>
    <property type="match status" value="1"/>
</dbReference>
<feature type="compositionally biased region" description="Basic residues" evidence="11">
    <location>
        <begin position="1007"/>
        <end position="1018"/>
    </location>
</feature>
<feature type="transmembrane region" description="Helical" evidence="12">
    <location>
        <begin position="547"/>
        <end position="576"/>
    </location>
</feature>
<feature type="transmembrane region" description="Helical" evidence="12">
    <location>
        <begin position="309"/>
        <end position="330"/>
    </location>
</feature>
<keyword evidence="16" id="KW-1185">Reference proteome</keyword>
<evidence type="ECO:0000256" key="11">
    <source>
        <dbReference type="SAM" id="MobiDB-lite"/>
    </source>
</evidence>
<feature type="transmembrane region" description="Helical" evidence="12">
    <location>
        <begin position="92"/>
        <end position="114"/>
    </location>
</feature>
<dbReference type="Gene3D" id="3.40.50.300">
    <property type="entry name" value="P-loop containing nucleotide triphosphate hydrolases"/>
    <property type="match status" value="2"/>
</dbReference>
<gene>
    <name evidence="15" type="ORF">DFQ27_006313</name>
</gene>
<dbReference type="FunFam" id="1.20.1560.10:FF:000013">
    <property type="entry name" value="ABC transporter C family member 2"/>
    <property type="match status" value="1"/>
</dbReference>
<feature type="transmembrane region" description="Helical" evidence="12">
    <location>
        <begin position="1174"/>
        <end position="1194"/>
    </location>
</feature>
<evidence type="ECO:0000256" key="7">
    <source>
        <dbReference type="ARBA" id="ARBA00022840"/>
    </source>
</evidence>
<protein>
    <recommendedName>
        <fullName evidence="17">ABC transporter</fullName>
    </recommendedName>
</protein>
<dbReference type="GO" id="GO:0016020">
    <property type="term" value="C:membrane"/>
    <property type="evidence" value="ECO:0007669"/>
    <property type="project" value="InterPro"/>
</dbReference>
<dbReference type="PANTHER" id="PTHR24223">
    <property type="entry name" value="ATP-BINDING CASSETTE SUB-FAMILY C"/>
    <property type="match status" value="1"/>
</dbReference>
<dbReference type="GO" id="GO:0140359">
    <property type="term" value="F:ABC-type transporter activity"/>
    <property type="evidence" value="ECO:0007669"/>
    <property type="project" value="InterPro"/>
</dbReference>
<feature type="domain" description="ABC transmembrane type-1" evidence="14">
    <location>
        <begin position="361"/>
        <end position="614"/>
    </location>
</feature>
<feature type="transmembrane region" description="Helical" evidence="12">
    <location>
        <begin position="1313"/>
        <end position="1331"/>
    </location>
</feature>
<evidence type="ECO:0000256" key="12">
    <source>
        <dbReference type="SAM" id="Phobius"/>
    </source>
</evidence>
<dbReference type="InterPro" id="IPR027417">
    <property type="entry name" value="P-loop_NTPase"/>
</dbReference>
<feature type="transmembrane region" description="Helical" evidence="12">
    <location>
        <begin position="1200"/>
        <end position="1222"/>
    </location>
</feature>
<dbReference type="InterPro" id="IPR003593">
    <property type="entry name" value="AAA+_ATPase"/>
</dbReference>
<dbReference type="PROSITE" id="PS00211">
    <property type="entry name" value="ABC_TRANSPORTER_1"/>
    <property type="match status" value="2"/>
</dbReference>
<feature type="compositionally biased region" description="Polar residues" evidence="11">
    <location>
        <begin position="971"/>
        <end position="983"/>
    </location>
</feature>
<dbReference type="PROSITE" id="PS50929">
    <property type="entry name" value="ABC_TM1F"/>
    <property type="match status" value="2"/>
</dbReference>
<evidence type="ECO:0000313" key="15">
    <source>
        <dbReference type="EMBL" id="KAG0255322.1"/>
    </source>
</evidence>
<feature type="domain" description="ABC transporter" evidence="13">
    <location>
        <begin position="737"/>
        <end position="958"/>
    </location>
</feature>
<dbReference type="InterPro" id="IPR017871">
    <property type="entry name" value="ABC_transporter-like_CS"/>
</dbReference>
<dbReference type="SUPFAM" id="SSF52540">
    <property type="entry name" value="P-loop containing nucleoside triphosphate hydrolases"/>
    <property type="match status" value="2"/>
</dbReference>
<dbReference type="Pfam" id="PF00005">
    <property type="entry name" value="ABC_tran"/>
    <property type="match status" value="2"/>
</dbReference>
<dbReference type="CDD" id="cd03250">
    <property type="entry name" value="ABCC_MRP_domain1"/>
    <property type="match status" value="1"/>
</dbReference>
<proteinExistence type="inferred from homology"/>
<dbReference type="Proteomes" id="UP000807716">
    <property type="component" value="Unassembled WGS sequence"/>
</dbReference>
<dbReference type="FunFam" id="3.40.50.300:FF:000997">
    <property type="entry name" value="Multidrug resistance-associated protein 1"/>
    <property type="match status" value="1"/>
</dbReference>
<dbReference type="Pfam" id="PF00664">
    <property type="entry name" value="ABC_membrane"/>
    <property type="match status" value="2"/>
</dbReference>
<evidence type="ECO:0000256" key="3">
    <source>
        <dbReference type="ARBA" id="ARBA00022448"/>
    </source>
</evidence>
<organism evidence="15 16">
    <name type="scientific">Actinomortierella ambigua</name>
    <dbReference type="NCBI Taxonomy" id="1343610"/>
    <lineage>
        <taxon>Eukaryota</taxon>
        <taxon>Fungi</taxon>
        <taxon>Fungi incertae sedis</taxon>
        <taxon>Mucoromycota</taxon>
        <taxon>Mortierellomycotina</taxon>
        <taxon>Mortierellomycetes</taxon>
        <taxon>Mortierellales</taxon>
        <taxon>Mortierellaceae</taxon>
        <taxon>Actinomortierella</taxon>
    </lineage>
</organism>
<feature type="transmembrane region" description="Helical" evidence="12">
    <location>
        <begin position="1105"/>
        <end position="1128"/>
    </location>
</feature>
<feature type="compositionally biased region" description="Acidic residues" evidence="11">
    <location>
        <begin position="984"/>
        <end position="993"/>
    </location>
</feature>
<feature type="region of interest" description="Disordered" evidence="11">
    <location>
        <begin position="669"/>
        <end position="747"/>
    </location>
</feature>
<comment type="subcellular location">
    <subcellularLocation>
        <location evidence="1">Endomembrane system</location>
        <topology evidence="1">Multi-pass membrane protein</topology>
    </subcellularLocation>
</comment>
<name>A0A9P6PYF4_9FUNG</name>
<feature type="transmembrane region" description="Helical" evidence="12">
    <location>
        <begin position="20"/>
        <end position="41"/>
    </location>
</feature>
<keyword evidence="3" id="KW-0813">Transport</keyword>
<keyword evidence="10" id="KW-0325">Glycoprotein</keyword>
<dbReference type="CDD" id="cd18580">
    <property type="entry name" value="ABC_6TM_ABCC_D2"/>
    <property type="match status" value="1"/>
</dbReference>
<dbReference type="InterPro" id="IPR056227">
    <property type="entry name" value="TMD0_ABC"/>
</dbReference>
<keyword evidence="9 12" id="KW-0472">Membrane</keyword>
<evidence type="ECO:0000256" key="10">
    <source>
        <dbReference type="ARBA" id="ARBA00023180"/>
    </source>
</evidence>
<sequence>MPFCDAEGWGPVSPSRAMDFTLCFQDSLLTILPSGLLLIVLAPRLYKVLSKGRLEGVSFTAWFSIKMACIVAALALQIALLAVVIQRPDYHTAAILSSVLYIVSISGALLLHYFEHFNMPNPSGILLVYWLFTALIAIFPARSLIEELGLQDRLAVLKLVFAIVTMVVFVLENIPKQNYRSLKRTSASAIAAAKPDQPNPSPEPYANFFIRITFLWLVPLLNKGKKRPLRMDDIWNLHPKMLSYSLFLTSQAKLDADEAIARQQAEDEAKAHVMKDADAAAADGDDAKTTITTTTTQPSKAKELRKVRLLNVIMHTVGWSFLTAVIPRLLYIPSLYVRPILFSGLIAFMDSYSVRSQEANVVPEPAWKGYGLAIAIVSTSLLSGLFEAQFTNLCFQSAVRARGAIVGLIYRKALRLSSTNKQEGIGAIVNHMSTDVDRVILVFTVIHYIWGGVIEVAIIAVLLWNEIGYVMFATLSIVILMIGAGGGCAVFMGRFYERMMAESDKRMKLIGELVNHVKSIKLYAWERFFVKNITEARLRQLAQLRRLYLWESFVATMFNSVNALATFISLTAYSAISGPDQPLDIRRIFVTITLINMLHPPLGLISEALPTLVSGNVAFGRLKKFLESEEINTDNLLHDSDPNASDIAYEIRDGTFGWYTPEAIEDAVKKREQEAKEKAEKEAKEAKENKKAGLDVATTMDETGQDEKKAVKGKPMSEKAATSTDKKEEEEEGEALAKASSPSAARETMGPVLHNISLKIQRGSLTAIVGRVGEGKSSLVGALLGELHKYQGTVRSYGSLAYVAQSAWILNDTVRNNILFGLAYDKERYLQVIQSCALVPDFKMLVSGDKTVIGEKGINLSGGQKQRISIARAVYANADVYIFDDPLSAVDAHVDRHIFSEAINKLLATKTRILVTNGVHHLKDVDQLIVVKQGKISQDGAYEELIKDTGGDLYRLIEESQRTHGELKGGDSSTENSDDGSASETEDEVEEVQEAGKDAKETADGHHHQHHRHHHKSSHQMETEDLDLTDHKEVDEEVTLEGRVGWEVYKYYLYAVGMTACITLLILAIGYMVCEFNTQLWIKNWGNDNELKQPKHNTTYWILTYFAWMLSSNSMLSFSVGVTLVVLARRASKNLHASMLGPLVRSPMSFFDVTSSGKIVNRFSHDISLIDIDLPINFLNLLFILMIVLLQFAYAVAASVYFLILLVPLLGCYYYLAGFFLVSSRELKRLDSAARSPMYAHFGETLNGLMTIRGFGHGERFALQATKMLDQSQQVYYLTNSSQRWLQMMLEVLSVIVMGVIALLAVLQRSSASAGVFGIVLSQIGNLTYFVRRLMMEYCMLETNIVSVERIREYSRLPSEARDVIPDSKLDEEWPQRGQIEFQNYSTRYREGLDLVLQKINLSIQAGERIGIVGRTGAGKSSVTLALFRMIEAAEGSIWIDGIDISTLGLHDLRSRLTIIPQDPFLFGGTIRLNLDPFDEWQDADIWAALESASLKTYVTSLPEGLTTSIENGGENMSLGQRQLMSLARAMLHRHTKVLCLDEATAAIDIETDNAIQRALRRSFNDCTVLTIAHRINTIMDSDRILVLDHGQVAEFAPPQTLLDNPNSIFYSLAKTSEAAKAS</sequence>
<keyword evidence="5" id="KW-0677">Repeat</keyword>
<dbReference type="InterPro" id="IPR044726">
    <property type="entry name" value="ABCC_6TM_D2"/>
</dbReference>
<dbReference type="CDD" id="cd18579">
    <property type="entry name" value="ABC_6TM_ABCC_D1"/>
    <property type="match status" value="1"/>
</dbReference>
<dbReference type="PROSITE" id="PS50893">
    <property type="entry name" value="ABC_TRANSPORTER_2"/>
    <property type="match status" value="2"/>
</dbReference>
<keyword evidence="6" id="KW-0547">Nucleotide-binding</keyword>
<feature type="compositionally biased region" description="Basic and acidic residues" evidence="11">
    <location>
        <begin position="994"/>
        <end position="1006"/>
    </location>
</feature>
<dbReference type="Gene3D" id="1.20.1560.10">
    <property type="entry name" value="ABC transporter type 1, transmembrane domain"/>
    <property type="match status" value="2"/>
</dbReference>
<dbReference type="InterPro" id="IPR003439">
    <property type="entry name" value="ABC_transporter-like_ATP-bd"/>
</dbReference>
<feature type="compositionally biased region" description="Basic and acidic residues" evidence="11">
    <location>
        <begin position="669"/>
        <end position="693"/>
    </location>
</feature>
<dbReference type="GO" id="GO:0012505">
    <property type="term" value="C:endomembrane system"/>
    <property type="evidence" value="ECO:0007669"/>
    <property type="project" value="UniProtKB-SubCell"/>
</dbReference>
<evidence type="ECO:0000256" key="5">
    <source>
        <dbReference type="ARBA" id="ARBA00022737"/>
    </source>
</evidence>
<feature type="domain" description="ABC transmembrane type-1" evidence="14">
    <location>
        <begin position="1062"/>
        <end position="1343"/>
    </location>
</feature>
<evidence type="ECO:0000256" key="1">
    <source>
        <dbReference type="ARBA" id="ARBA00004127"/>
    </source>
</evidence>
<evidence type="ECO:0000256" key="2">
    <source>
        <dbReference type="ARBA" id="ARBA00009726"/>
    </source>
</evidence>
<evidence type="ECO:0000259" key="14">
    <source>
        <dbReference type="PROSITE" id="PS50929"/>
    </source>
</evidence>
<evidence type="ECO:0000313" key="16">
    <source>
        <dbReference type="Proteomes" id="UP000807716"/>
    </source>
</evidence>
<dbReference type="InterPro" id="IPR050173">
    <property type="entry name" value="ABC_transporter_C-like"/>
</dbReference>
<dbReference type="Pfam" id="PF24357">
    <property type="entry name" value="TMD0_ABC"/>
    <property type="match status" value="1"/>
</dbReference>
<reference evidence="15" key="1">
    <citation type="journal article" date="2020" name="Fungal Divers.">
        <title>Resolving the Mortierellaceae phylogeny through synthesis of multi-gene phylogenetics and phylogenomics.</title>
        <authorList>
            <person name="Vandepol N."/>
            <person name="Liber J."/>
            <person name="Desiro A."/>
            <person name="Na H."/>
            <person name="Kennedy M."/>
            <person name="Barry K."/>
            <person name="Grigoriev I.V."/>
            <person name="Miller A.N."/>
            <person name="O'Donnell K."/>
            <person name="Stajich J.E."/>
            <person name="Bonito G."/>
        </authorList>
    </citation>
    <scope>NUCLEOTIDE SEQUENCE</scope>
    <source>
        <strain evidence="15">BC1065</strain>
    </source>
</reference>
<dbReference type="SUPFAM" id="SSF90123">
    <property type="entry name" value="ABC transporter transmembrane region"/>
    <property type="match status" value="2"/>
</dbReference>
<dbReference type="OrthoDB" id="6500128at2759"/>
<feature type="transmembrane region" description="Helical" evidence="12">
    <location>
        <begin position="154"/>
        <end position="171"/>
    </location>
</feature>
<dbReference type="CDD" id="cd03244">
    <property type="entry name" value="ABCC_MRP_domain2"/>
    <property type="match status" value="1"/>
</dbReference>
<accession>A0A9P6PYF4</accession>
<feature type="transmembrane region" description="Helical" evidence="12">
    <location>
        <begin position="126"/>
        <end position="145"/>
    </location>
</feature>
<dbReference type="InterPro" id="IPR036640">
    <property type="entry name" value="ABC1_TM_sf"/>
</dbReference>
<dbReference type="InterPro" id="IPR044746">
    <property type="entry name" value="ABCC_6TM_D1"/>
</dbReference>
<feature type="transmembrane region" description="Helical" evidence="12">
    <location>
        <begin position="61"/>
        <end position="85"/>
    </location>
</feature>
<dbReference type="EMBL" id="JAAAJB010000465">
    <property type="protein sequence ID" value="KAG0255322.1"/>
    <property type="molecule type" value="Genomic_DNA"/>
</dbReference>
<dbReference type="InterPro" id="IPR011527">
    <property type="entry name" value="ABC1_TM_dom"/>
</dbReference>
<feature type="transmembrane region" description="Helical" evidence="12">
    <location>
        <begin position="470"/>
        <end position="496"/>
    </location>
</feature>
<feature type="transmembrane region" description="Helical" evidence="12">
    <location>
        <begin position="1051"/>
        <end position="1073"/>
    </location>
</feature>
<keyword evidence="8 12" id="KW-1133">Transmembrane helix</keyword>
<comment type="similarity">
    <text evidence="2">Belongs to the ABC transporter superfamily. ABCC family. Conjugate transporter (TC 3.A.1.208) subfamily.</text>
</comment>
<evidence type="ECO:0000256" key="9">
    <source>
        <dbReference type="ARBA" id="ARBA00023136"/>
    </source>
</evidence>
<evidence type="ECO:0008006" key="17">
    <source>
        <dbReference type="Google" id="ProtNLM"/>
    </source>
</evidence>
<keyword evidence="4 12" id="KW-0812">Transmembrane</keyword>
<feature type="transmembrane region" description="Helical" evidence="12">
    <location>
        <begin position="1288"/>
        <end position="1307"/>
    </location>
</feature>